<evidence type="ECO:0000256" key="2">
    <source>
        <dbReference type="ARBA" id="ARBA00022729"/>
    </source>
</evidence>
<dbReference type="Proteomes" id="UP001461498">
    <property type="component" value="Unassembled WGS sequence"/>
</dbReference>
<comment type="caution">
    <text evidence="7">The sequence shown here is derived from an EMBL/GenBank/DDBJ whole genome shotgun (WGS) entry which is preliminary data.</text>
</comment>
<feature type="signal peptide" evidence="5">
    <location>
        <begin position="1"/>
        <end position="19"/>
    </location>
</feature>
<dbReference type="InterPro" id="IPR032675">
    <property type="entry name" value="LRR_dom_sf"/>
</dbReference>
<gene>
    <name evidence="7" type="ORF">O3M35_002059</name>
</gene>
<dbReference type="SMART" id="SM00369">
    <property type="entry name" value="LRR_TYP"/>
    <property type="match status" value="6"/>
</dbReference>
<feature type="domain" description="LRRNT" evidence="6">
    <location>
        <begin position="21"/>
        <end position="52"/>
    </location>
</feature>
<dbReference type="AlphaFoldDB" id="A0AAW1CSZ7"/>
<evidence type="ECO:0000313" key="8">
    <source>
        <dbReference type="Proteomes" id="UP001461498"/>
    </source>
</evidence>
<dbReference type="SMART" id="SM00013">
    <property type="entry name" value="LRRNT"/>
    <property type="match status" value="1"/>
</dbReference>
<dbReference type="PROSITE" id="PS51450">
    <property type="entry name" value="LRR"/>
    <property type="match status" value="2"/>
</dbReference>
<dbReference type="PRINTS" id="PR00019">
    <property type="entry name" value="LEURICHRPT"/>
</dbReference>
<keyword evidence="1" id="KW-0433">Leucine-rich repeat</keyword>
<dbReference type="Pfam" id="PF13516">
    <property type="entry name" value="LRR_6"/>
    <property type="match status" value="1"/>
</dbReference>
<evidence type="ECO:0000313" key="7">
    <source>
        <dbReference type="EMBL" id="KAK9500888.1"/>
    </source>
</evidence>
<reference evidence="7 8" key="1">
    <citation type="submission" date="2022-12" db="EMBL/GenBank/DDBJ databases">
        <title>Chromosome-level genome assembly of true bugs.</title>
        <authorList>
            <person name="Ma L."/>
            <person name="Li H."/>
        </authorList>
    </citation>
    <scope>NUCLEOTIDE SEQUENCE [LARGE SCALE GENOMIC DNA]</scope>
    <source>
        <strain evidence="7">Lab_2022b</strain>
    </source>
</reference>
<evidence type="ECO:0000256" key="4">
    <source>
        <dbReference type="SAM" id="Phobius"/>
    </source>
</evidence>
<keyword evidence="3" id="KW-0677">Repeat</keyword>
<dbReference type="InterPro" id="IPR000372">
    <property type="entry name" value="LRRNT"/>
</dbReference>
<dbReference type="EMBL" id="JAPXFL010000010">
    <property type="protein sequence ID" value="KAK9500888.1"/>
    <property type="molecule type" value="Genomic_DNA"/>
</dbReference>
<organism evidence="7 8">
    <name type="scientific">Rhynocoris fuscipes</name>
    <dbReference type="NCBI Taxonomy" id="488301"/>
    <lineage>
        <taxon>Eukaryota</taxon>
        <taxon>Metazoa</taxon>
        <taxon>Ecdysozoa</taxon>
        <taxon>Arthropoda</taxon>
        <taxon>Hexapoda</taxon>
        <taxon>Insecta</taxon>
        <taxon>Pterygota</taxon>
        <taxon>Neoptera</taxon>
        <taxon>Paraneoptera</taxon>
        <taxon>Hemiptera</taxon>
        <taxon>Heteroptera</taxon>
        <taxon>Panheteroptera</taxon>
        <taxon>Cimicomorpha</taxon>
        <taxon>Reduviidae</taxon>
        <taxon>Harpactorinae</taxon>
        <taxon>Harpactorini</taxon>
        <taxon>Rhynocoris</taxon>
    </lineage>
</organism>
<dbReference type="PANTHER" id="PTHR45617">
    <property type="entry name" value="LEUCINE RICH REPEAT FAMILY PROTEIN"/>
    <property type="match status" value="1"/>
</dbReference>
<keyword evidence="4" id="KW-0472">Membrane</keyword>
<name>A0AAW1CSZ7_9HEMI</name>
<sequence>MILIILLLGELFLENGVNCSSCYEGCFCHYDTMNCSSQSLEHIPDVPESVTNLILAYNLLYRVTRTEIFEYLTAIDLSNNRLKSLSIELANSSKLHTLKLSDNPINSVQIVSNTLKILDISWCDITHLQANFLDSLPSLELLDISYNPLKLISGFNGNIQELHLKGCLLHDISLFNLPQLKYLDISFNRYMKALKFDSNLTVLKAAYASLYQADFNLPKLKLLDLSHNKLSQVIMNSPSLIELNLSWNSLRNFEINLLESSLEKLDISHNLLNQIELFANDLQYLNASFNPLNLLKIHSVSLELIDCASCQLKIIDLPKVRTLNLSRNNLEIFDGEATVLDLSHNLLDSYKGISKFVDLRWNRLSLPKNVSISGSALLDNNPWFCQCQDVALKELYMRAIDQVKCASPEGKTWESCFRTKLPKYMSEYPWVPLVISAVLTVFLVIGIFMMKKKLWPTVPNNSSAEQSQSDYYVVPQTEPSSCRERPEDQLPSYEEALFMNKPRNYAANRRSYELGSNRRLSSSSI</sequence>
<dbReference type="SUPFAM" id="SSF52058">
    <property type="entry name" value="L domain-like"/>
    <property type="match status" value="2"/>
</dbReference>
<protein>
    <recommendedName>
        <fullName evidence="6">LRRNT domain-containing protein</fullName>
    </recommendedName>
</protein>
<dbReference type="Pfam" id="PF00560">
    <property type="entry name" value="LRR_1"/>
    <property type="match status" value="1"/>
</dbReference>
<keyword evidence="4" id="KW-0812">Transmembrane</keyword>
<dbReference type="InterPro" id="IPR003591">
    <property type="entry name" value="Leu-rich_rpt_typical-subtyp"/>
</dbReference>
<dbReference type="InterPro" id="IPR001611">
    <property type="entry name" value="Leu-rich_rpt"/>
</dbReference>
<keyword evidence="4" id="KW-1133">Transmembrane helix</keyword>
<evidence type="ECO:0000256" key="3">
    <source>
        <dbReference type="ARBA" id="ARBA00022737"/>
    </source>
</evidence>
<keyword evidence="8" id="KW-1185">Reference proteome</keyword>
<evidence type="ECO:0000259" key="6">
    <source>
        <dbReference type="SMART" id="SM00013"/>
    </source>
</evidence>
<dbReference type="PANTHER" id="PTHR45617:SF170">
    <property type="entry name" value="MIP14966P"/>
    <property type="match status" value="1"/>
</dbReference>
<dbReference type="Gene3D" id="3.80.10.10">
    <property type="entry name" value="Ribonuclease Inhibitor"/>
    <property type="match status" value="3"/>
</dbReference>
<accession>A0AAW1CSZ7</accession>
<keyword evidence="2 5" id="KW-0732">Signal</keyword>
<feature type="transmembrane region" description="Helical" evidence="4">
    <location>
        <begin position="430"/>
        <end position="450"/>
    </location>
</feature>
<evidence type="ECO:0000256" key="5">
    <source>
        <dbReference type="SAM" id="SignalP"/>
    </source>
</evidence>
<evidence type="ECO:0000256" key="1">
    <source>
        <dbReference type="ARBA" id="ARBA00022614"/>
    </source>
</evidence>
<feature type="chain" id="PRO_5043362640" description="LRRNT domain-containing protein" evidence="5">
    <location>
        <begin position="20"/>
        <end position="525"/>
    </location>
</feature>
<proteinExistence type="predicted"/>